<dbReference type="GO" id="GO:0003723">
    <property type="term" value="F:RNA binding"/>
    <property type="evidence" value="ECO:0007669"/>
    <property type="project" value="TreeGrafter"/>
</dbReference>
<keyword evidence="6" id="KW-0540">Nuclease</keyword>
<dbReference type="SMART" id="SM00487">
    <property type="entry name" value="DEXDc"/>
    <property type="match status" value="1"/>
</dbReference>
<sequence length="633" mass="68507">MTEVARAIRGAGMVIVEAPMGVGKTEAALVAAEELAHTSGAGGVLIALPTQATTDAMFSRVREWIKALPSNDSTAISLVLAHGKASLNDEYAGLMRRGRFADVGESNDENVVVHEWLRGRKKGLLASFAVCTIDQILVGGLKSRHVMLRHLALAGKVVVIDEVHAYDVYMSQYLHRILHWLGTYGVPVVLLSATLPPARRAELLHAYGEGSGTSAVIPDESDVGYPAVLSSRGEVRTVHADAGPEVTLDRLPDDLDTLVAYLRTHLADGGCAAVVRNTVTRVQETADRLAAEFGENAITVNHSRFLACDRSRIDKDLVHRFGPSTRDNSRPSTHIVVASQVLEQSLDVDFDLLVTDLAPADLVLQRMGRLHRHLRDRPPGVRFPRCAITGVEDWAAFPVRAVTGSRRVYREHPLLRSAALFTDRSTVTLPTDIPSLVRDAYADTPLGPASWQPEMADAAKRASADAVERVNRAATYLLGDPDSPERSLVGWLRAGVGDGESQQGLAQVRDGAESLEVLVVQRDHDGGLRTADWLERGAGIQLPLDEPVPSRDARVVAACTLRLPLALSHPGVIDAVIAALEHDAHPDSFRATPMLAGQLILALDDNRQTGIRAGDQTFLLTYDLHKGLLHDRI</sequence>
<evidence type="ECO:0000256" key="1">
    <source>
        <dbReference type="ARBA" id="ARBA00022741"/>
    </source>
</evidence>
<dbReference type="GO" id="GO:0005524">
    <property type="term" value="F:ATP binding"/>
    <property type="evidence" value="ECO:0007669"/>
    <property type="project" value="UniProtKB-KW"/>
</dbReference>
<dbReference type="PANTHER" id="PTHR47963">
    <property type="entry name" value="DEAD-BOX ATP-DEPENDENT RNA HELICASE 47, MITOCHONDRIAL"/>
    <property type="match status" value="1"/>
</dbReference>
<evidence type="ECO:0000256" key="3">
    <source>
        <dbReference type="ARBA" id="ARBA00022806"/>
    </source>
</evidence>
<keyword evidence="2" id="KW-0378">Hydrolase</keyword>
<keyword evidence="4" id="KW-0067">ATP-binding</keyword>
<gene>
    <name evidence="6" type="ORF">SAMN05421630_101371</name>
</gene>
<keyword evidence="3 6" id="KW-0347">Helicase</keyword>
<proteinExistence type="predicted"/>
<keyword evidence="6" id="KW-0255">Endonuclease</keyword>
<dbReference type="STRING" id="530584.SAMN05421630_101371"/>
<dbReference type="AlphaFoldDB" id="A0A1G6ISB0"/>
<dbReference type="InterPro" id="IPR027417">
    <property type="entry name" value="P-loop_NTPase"/>
</dbReference>
<evidence type="ECO:0000313" key="7">
    <source>
        <dbReference type="Proteomes" id="UP000199494"/>
    </source>
</evidence>
<dbReference type="InterPro" id="IPR011545">
    <property type="entry name" value="DEAD/DEAH_box_helicase_dom"/>
</dbReference>
<dbReference type="EMBL" id="FMZE01000001">
    <property type="protein sequence ID" value="SDC08626.1"/>
    <property type="molecule type" value="Genomic_DNA"/>
</dbReference>
<dbReference type="GO" id="GO:0004519">
    <property type="term" value="F:endonuclease activity"/>
    <property type="evidence" value="ECO:0007669"/>
    <property type="project" value="UniProtKB-KW"/>
</dbReference>
<dbReference type="Proteomes" id="UP000199494">
    <property type="component" value="Unassembled WGS sequence"/>
</dbReference>
<dbReference type="NCBIfam" id="TIGR01587">
    <property type="entry name" value="cas3_core"/>
    <property type="match status" value="1"/>
</dbReference>
<dbReference type="GO" id="GO:0003724">
    <property type="term" value="F:RNA helicase activity"/>
    <property type="evidence" value="ECO:0007669"/>
    <property type="project" value="TreeGrafter"/>
</dbReference>
<dbReference type="PROSITE" id="PS51192">
    <property type="entry name" value="HELICASE_ATP_BIND_1"/>
    <property type="match status" value="1"/>
</dbReference>
<name>A0A1G6ISB0_9PSEU</name>
<accession>A0A1G6ISB0</accession>
<dbReference type="InterPro" id="IPR041372">
    <property type="entry name" value="Cas3_C"/>
</dbReference>
<dbReference type="InterPro" id="IPR054712">
    <property type="entry name" value="Cas3-like_dom"/>
</dbReference>
<dbReference type="Pfam" id="PF22590">
    <property type="entry name" value="Cas3-like_C_2"/>
    <property type="match status" value="1"/>
</dbReference>
<protein>
    <submittedName>
        <fullName evidence="6">CRISPR-associated endonuclease/helicase Cas3/CRISPR system Cascade subunit CasA</fullName>
    </submittedName>
</protein>
<dbReference type="PANTHER" id="PTHR47963:SF9">
    <property type="entry name" value="CRISPR-ASSOCIATED ENDONUCLEASE_HELICASE CAS3"/>
    <property type="match status" value="1"/>
</dbReference>
<dbReference type="SUPFAM" id="SSF52540">
    <property type="entry name" value="P-loop containing nucleoside triphosphate hydrolases"/>
    <property type="match status" value="1"/>
</dbReference>
<keyword evidence="7" id="KW-1185">Reference proteome</keyword>
<evidence type="ECO:0000256" key="5">
    <source>
        <dbReference type="ARBA" id="ARBA00023118"/>
    </source>
</evidence>
<organism evidence="6 7">
    <name type="scientific">Prauserella marina</name>
    <dbReference type="NCBI Taxonomy" id="530584"/>
    <lineage>
        <taxon>Bacteria</taxon>
        <taxon>Bacillati</taxon>
        <taxon>Actinomycetota</taxon>
        <taxon>Actinomycetes</taxon>
        <taxon>Pseudonocardiales</taxon>
        <taxon>Pseudonocardiaceae</taxon>
        <taxon>Prauserella</taxon>
    </lineage>
</organism>
<reference evidence="6 7" key="1">
    <citation type="submission" date="2016-10" db="EMBL/GenBank/DDBJ databases">
        <authorList>
            <person name="de Groot N.N."/>
        </authorList>
    </citation>
    <scope>NUCLEOTIDE SEQUENCE [LARGE SCALE GENOMIC DNA]</scope>
    <source>
        <strain evidence="6 7">CGMCC 4.5506</strain>
    </source>
</reference>
<dbReference type="GO" id="GO:0016787">
    <property type="term" value="F:hydrolase activity"/>
    <property type="evidence" value="ECO:0007669"/>
    <property type="project" value="UniProtKB-KW"/>
</dbReference>
<dbReference type="Pfam" id="PF18395">
    <property type="entry name" value="Cas3_C"/>
    <property type="match status" value="1"/>
</dbReference>
<dbReference type="CDD" id="cd17930">
    <property type="entry name" value="DEXHc_cas3"/>
    <property type="match status" value="1"/>
</dbReference>
<evidence type="ECO:0000256" key="2">
    <source>
        <dbReference type="ARBA" id="ARBA00022801"/>
    </source>
</evidence>
<dbReference type="Pfam" id="PF00270">
    <property type="entry name" value="DEAD"/>
    <property type="match status" value="1"/>
</dbReference>
<dbReference type="InterPro" id="IPR014001">
    <property type="entry name" value="Helicase_ATP-bd"/>
</dbReference>
<evidence type="ECO:0000313" key="6">
    <source>
        <dbReference type="EMBL" id="SDC08626.1"/>
    </source>
</evidence>
<keyword evidence="5" id="KW-0051">Antiviral defense</keyword>
<dbReference type="GO" id="GO:0051607">
    <property type="term" value="P:defense response to virus"/>
    <property type="evidence" value="ECO:0007669"/>
    <property type="project" value="UniProtKB-KW"/>
</dbReference>
<dbReference type="Gene3D" id="3.40.50.300">
    <property type="entry name" value="P-loop containing nucleotide triphosphate hydrolases"/>
    <property type="match status" value="2"/>
</dbReference>
<keyword evidence="1" id="KW-0547">Nucleotide-binding</keyword>
<dbReference type="InterPro" id="IPR006474">
    <property type="entry name" value="Helicase_Cas3_CRISPR-ass_core"/>
</dbReference>
<dbReference type="InterPro" id="IPR050547">
    <property type="entry name" value="DEAD_box_RNA_helicases"/>
</dbReference>
<evidence type="ECO:0000256" key="4">
    <source>
        <dbReference type="ARBA" id="ARBA00022840"/>
    </source>
</evidence>